<feature type="domain" description="EF-hand" evidence="8">
    <location>
        <begin position="428"/>
        <end position="463"/>
    </location>
</feature>
<dbReference type="GO" id="GO:0001518">
    <property type="term" value="C:voltage-gated sodium channel complex"/>
    <property type="evidence" value="ECO:0007669"/>
    <property type="project" value="TreeGrafter"/>
</dbReference>
<dbReference type="SUPFAM" id="SSF47473">
    <property type="entry name" value="EF-hand"/>
    <property type="match status" value="1"/>
</dbReference>
<evidence type="ECO:0000256" key="6">
    <source>
        <dbReference type="SAM" id="MobiDB-lite"/>
    </source>
</evidence>
<feature type="transmembrane region" description="Helical" evidence="7">
    <location>
        <begin position="338"/>
        <end position="364"/>
    </location>
</feature>
<keyword evidence="5 7" id="KW-0472">Membrane</keyword>
<evidence type="ECO:0000313" key="10">
    <source>
        <dbReference type="Proteomes" id="UP001178507"/>
    </source>
</evidence>
<dbReference type="InterPro" id="IPR043203">
    <property type="entry name" value="VGCC_Ca_Na"/>
</dbReference>
<keyword evidence="3" id="KW-0106">Calcium</keyword>
<dbReference type="GO" id="GO:0005509">
    <property type="term" value="F:calcium ion binding"/>
    <property type="evidence" value="ECO:0007669"/>
    <property type="project" value="InterPro"/>
</dbReference>
<organism evidence="9 10">
    <name type="scientific">Effrenium voratum</name>
    <dbReference type="NCBI Taxonomy" id="2562239"/>
    <lineage>
        <taxon>Eukaryota</taxon>
        <taxon>Sar</taxon>
        <taxon>Alveolata</taxon>
        <taxon>Dinophyceae</taxon>
        <taxon>Suessiales</taxon>
        <taxon>Symbiodiniaceae</taxon>
        <taxon>Effrenium</taxon>
    </lineage>
</organism>
<dbReference type="SMART" id="SM00054">
    <property type="entry name" value="EFh"/>
    <property type="match status" value="2"/>
</dbReference>
<feature type="region of interest" description="Disordered" evidence="6">
    <location>
        <begin position="37"/>
        <end position="64"/>
    </location>
</feature>
<dbReference type="PANTHER" id="PTHR10037:SF62">
    <property type="entry name" value="SODIUM CHANNEL PROTEIN 60E"/>
    <property type="match status" value="1"/>
</dbReference>
<feature type="transmembrane region" description="Helical" evidence="7">
    <location>
        <begin position="302"/>
        <end position="326"/>
    </location>
</feature>
<dbReference type="InterPro" id="IPR011992">
    <property type="entry name" value="EF-hand-dom_pair"/>
</dbReference>
<accession>A0AA36NAD4</accession>
<dbReference type="Gene3D" id="1.10.287.70">
    <property type="match status" value="1"/>
</dbReference>
<dbReference type="Pfam" id="PF00520">
    <property type="entry name" value="Ion_trans"/>
    <property type="match status" value="1"/>
</dbReference>
<proteinExistence type="predicted"/>
<dbReference type="PROSITE" id="PS00018">
    <property type="entry name" value="EF_HAND_1"/>
    <property type="match status" value="2"/>
</dbReference>
<evidence type="ECO:0000256" key="7">
    <source>
        <dbReference type="SAM" id="Phobius"/>
    </source>
</evidence>
<feature type="compositionally biased region" description="Basic and acidic residues" evidence="6">
    <location>
        <begin position="43"/>
        <end position="64"/>
    </location>
</feature>
<feature type="transmembrane region" description="Helical" evidence="7">
    <location>
        <begin position="258"/>
        <end position="282"/>
    </location>
</feature>
<feature type="transmembrane region" description="Helical" evidence="7">
    <location>
        <begin position="111"/>
        <end position="133"/>
    </location>
</feature>
<name>A0AA36NAD4_9DINO</name>
<evidence type="ECO:0000313" key="9">
    <source>
        <dbReference type="EMBL" id="CAJ1396201.1"/>
    </source>
</evidence>
<evidence type="ECO:0000256" key="3">
    <source>
        <dbReference type="ARBA" id="ARBA00022837"/>
    </source>
</evidence>
<dbReference type="Pfam" id="PF13499">
    <property type="entry name" value="EF-hand_7"/>
    <property type="match status" value="1"/>
</dbReference>
<keyword evidence="4 7" id="KW-1133">Transmembrane helix</keyword>
<dbReference type="CDD" id="cd00051">
    <property type="entry name" value="EFh"/>
    <property type="match status" value="1"/>
</dbReference>
<protein>
    <recommendedName>
        <fullName evidence="8">EF-hand domain-containing protein</fullName>
    </recommendedName>
</protein>
<keyword evidence="10" id="KW-1185">Reference proteome</keyword>
<evidence type="ECO:0000259" key="8">
    <source>
        <dbReference type="PROSITE" id="PS50222"/>
    </source>
</evidence>
<dbReference type="InterPro" id="IPR027359">
    <property type="entry name" value="Volt_channel_dom_sf"/>
</dbReference>
<dbReference type="EMBL" id="CAUJNA010003221">
    <property type="protein sequence ID" value="CAJ1396201.1"/>
    <property type="molecule type" value="Genomic_DNA"/>
</dbReference>
<dbReference type="Gene3D" id="1.20.120.350">
    <property type="entry name" value="Voltage-gated potassium channels. Chain C"/>
    <property type="match status" value="1"/>
</dbReference>
<dbReference type="PANTHER" id="PTHR10037">
    <property type="entry name" value="VOLTAGE-GATED CATION CHANNEL CALCIUM AND SODIUM"/>
    <property type="match status" value="1"/>
</dbReference>
<dbReference type="InterPro" id="IPR018247">
    <property type="entry name" value="EF_Hand_1_Ca_BS"/>
</dbReference>
<feature type="transmembrane region" description="Helical" evidence="7">
    <location>
        <begin position="173"/>
        <end position="195"/>
    </location>
</feature>
<reference evidence="9" key="1">
    <citation type="submission" date="2023-08" db="EMBL/GenBank/DDBJ databases">
        <authorList>
            <person name="Chen Y."/>
            <person name="Shah S."/>
            <person name="Dougan E. K."/>
            <person name="Thang M."/>
            <person name="Chan C."/>
        </authorList>
    </citation>
    <scope>NUCLEOTIDE SEQUENCE</scope>
</reference>
<evidence type="ECO:0000256" key="5">
    <source>
        <dbReference type="ARBA" id="ARBA00023136"/>
    </source>
</evidence>
<dbReference type="Gene3D" id="1.10.238.10">
    <property type="entry name" value="EF-hand"/>
    <property type="match status" value="1"/>
</dbReference>
<evidence type="ECO:0000256" key="2">
    <source>
        <dbReference type="ARBA" id="ARBA00022692"/>
    </source>
</evidence>
<dbReference type="InterPro" id="IPR005821">
    <property type="entry name" value="Ion_trans_dom"/>
</dbReference>
<feature type="domain" description="EF-hand" evidence="8">
    <location>
        <begin position="388"/>
        <end position="423"/>
    </location>
</feature>
<gene>
    <name evidence="9" type="ORF">EVOR1521_LOCUS20472</name>
</gene>
<evidence type="ECO:0000256" key="4">
    <source>
        <dbReference type="ARBA" id="ARBA00022989"/>
    </source>
</evidence>
<dbReference type="AlphaFoldDB" id="A0AA36NAD4"/>
<comment type="caution">
    <text evidence="9">The sequence shown here is derived from an EMBL/GenBank/DDBJ whole genome shotgun (WGS) entry which is preliminary data.</text>
</comment>
<dbReference type="InterPro" id="IPR002048">
    <property type="entry name" value="EF_hand_dom"/>
</dbReference>
<evidence type="ECO:0000256" key="1">
    <source>
        <dbReference type="ARBA" id="ARBA00004141"/>
    </source>
</evidence>
<comment type="subcellular location">
    <subcellularLocation>
        <location evidence="1">Membrane</location>
        <topology evidence="1">Multi-pass membrane protein</topology>
    </subcellularLocation>
</comment>
<dbReference type="GO" id="GO:0005248">
    <property type="term" value="F:voltage-gated sodium channel activity"/>
    <property type="evidence" value="ECO:0007669"/>
    <property type="project" value="TreeGrafter"/>
</dbReference>
<dbReference type="SUPFAM" id="SSF81324">
    <property type="entry name" value="Voltage-gated potassium channels"/>
    <property type="match status" value="1"/>
</dbReference>
<dbReference type="PROSITE" id="PS50222">
    <property type="entry name" value="EF_HAND_2"/>
    <property type="match status" value="2"/>
</dbReference>
<dbReference type="Proteomes" id="UP001178507">
    <property type="component" value="Unassembled WGS sequence"/>
</dbReference>
<sequence>MAAAVATGRRMSAALMNPPTLNLGPTLENVWNHAWEEAPPPSTEEKGPEGVTDELVKERRKEKAEEQKKIDEYDIKVTMQNKGGKATEIYKALRTNPNQFKGMRLVLHQWISWWGFDTAIGVIIMVNAITIGLETQIKSSVPLGCTDTCDCSNQIYKEETCETPPDWTSMLDYAFYGVYVVELLMRVGVYGIFVFKSHWVKFDFFLVLTATVDLFVKAVSQANVKILMLVRMLRLARLARAVRLMVQFKTLWQLVQGLFHSLGTLLWTFLLISILMYVGAIVGMEFIRLDPDLPADSPYNKAVGANFVEFLDAVMTMLQIFSLDSIGAIYKPLIKHKFFLVLYFISVLLLLSIALMNLVTAVMVNSSLDQATQDKEALKAWESARRAKQIDHLKDMFLTLDEDGSGELTMDEINAAPQETQLHLKEIVATDDLRELFDMLDYDGGGTIGVEEFCDGILKATTRSSGILELGRGPAKREPKAHEAVCRDSADGAFADA</sequence>
<keyword evidence="2 7" id="KW-0812">Transmembrane</keyword>